<name>A0A0M0JWR3_9EUKA</name>
<reference evidence="3" key="1">
    <citation type="journal article" date="2015" name="PLoS Genet.">
        <title>Genome Sequence and Transcriptome Analyses of Chrysochromulina tobin: Metabolic Tools for Enhanced Algal Fitness in the Prominent Order Prymnesiales (Haptophyceae).</title>
        <authorList>
            <person name="Hovde B.T."/>
            <person name="Deodato C.R."/>
            <person name="Hunsperger H.M."/>
            <person name="Ryken S.A."/>
            <person name="Yost W."/>
            <person name="Jha R.K."/>
            <person name="Patterson J."/>
            <person name="Monnat R.J. Jr."/>
            <person name="Barlow S.B."/>
            <person name="Starkenburg S.R."/>
            <person name="Cattolico R.A."/>
        </authorList>
    </citation>
    <scope>NUCLEOTIDE SEQUENCE</scope>
    <source>
        <strain evidence="3">CCMP291</strain>
    </source>
</reference>
<protein>
    <submittedName>
        <fullName evidence="2">Uncharacterized protein</fullName>
    </submittedName>
</protein>
<organism evidence="2 3">
    <name type="scientific">Chrysochromulina tobinii</name>
    <dbReference type="NCBI Taxonomy" id="1460289"/>
    <lineage>
        <taxon>Eukaryota</taxon>
        <taxon>Haptista</taxon>
        <taxon>Haptophyta</taxon>
        <taxon>Prymnesiophyceae</taxon>
        <taxon>Prymnesiales</taxon>
        <taxon>Chrysochromulinaceae</taxon>
        <taxon>Chrysochromulina</taxon>
    </lineage>
</organism>
<keyword evidence="3" id="KW-1185">Reference proteome</keyword>
<dbReference type="AlphaFoldDB" id="A0A0M0JWR3"/>
<gene>
    <name evidence="2" type="ORF">Ctob_002709</name>
</gene>
<feature type="region of interest" description="Disordered" evidence="1">
    <location>
        <begin position="57"/>
        <end position="93"/>
    </location>
</feature>
<dbReference type="Proteomes" id="UP000037460">
    <property type="component" value="Unassembled WGS sequence"/>
</dbReference>
<proteinExistence type="predicted"/>
<evidence type="ECO:0000256" key="1">
    <source>
        <dbReference type="SAM" id="MobiDB-lite"/>
    </source>
</evidence>
<evidence type="ECO:0000313" key="2">
    <source>
        <dbReference type="EMBL" id="KOO30767.1"/>
    </source>
</evidence>
<feature type="compositionally biased region" description="Polar residues" evidence="1">
    <location>
        <begin position="79"/>
        <end position="93"/>
    </location>
</feature>
<comment type="caution">
    <text evidence="2">The sequence shown here is derived from an EMBL/GenBank/DDBJ whole genome shotgun (WGS) entry which is preliminary data.</text>
</comment>
<dbReference type="EMBL" id="JWZX01002168">
    <property type="protein sequence ID" value="KOO30767.1"/>
    <property type="molecule type" value="Genomic_DNA"/>
</dbReference>
<evidence type="ECO:0000313" key="3">
    <source>
        <dbReference type="Proteomes" id="UP000037460"/>
    </source>
</evidence>
<feature type="compositionally biased region" description="Low complexity" evidence="1">
    <location>
        <begin position="57"/>
        <end position="67"/>
    </location>
</feature>
<accession>A0A0M0JWR3</accession>
<sequence>MSGRLIPARICWMMSGQPSCKLPMMASVCRWPQRIMIEATWVLACSGYLRTKYLKTPTSSTRSSTMPAMPPAMPKISSGVGQRTQPRPSSSTS</sequence>